<dbReference type="Pfam" id="PF12340">
    <property type="entry name" value="DUF3638"/>
    <property type="match status" value="1"/>
</dbReference>
<feature type="region of interest" description="Disordered" evidence="7">
    <location>
        <begin position="1533"/>
        <end position="1566"/>
    </location>
</feature>
<name>A0A8H3EH06_9LECA</name>
<sequence length="3226" mass="364774">MDNPELDYLYHHVFLPPQLPQHSDLHNGQGDQALLGRLLESVVAMREKDEPGNYRPWSALYGSLRTFALLHSKTKSLSKESLKRALRGVEDGDVLILHISLQNSGLLMHKRGTGYVVETFEASPRAANVLATSGALEWDFPSRAVLVTPEVFKSGPLQDCLAEFLEKASLEPVKQYAATALKAGSTAYESRDTANPAIVGQLLMNILEAIGARHMPILTRKRIRDEVCWSDSAENPWRRSPAWLVLRVGIQRSLCTFFGDQGIFHYKSFMCFFMCSLCTEFCEERHLSADRLAFARAKLARRVAKLESQSHSGNLDVPAIIRSMLIRHERRFTTVLQTIGKRLDEEASRFRVQHTRSFRRLPKRADAESTVLSLHNGHEALNRILGEATCGHSPVPLHLPQRQSKAKRFSTWMSAQAQDHISTTDYYCLADMEVRLASDIVMAMESDTASDKVQAMFKLRQNLRVYQNRALRAYRENAEQLSLMLLVLMEQWVAIDSIAVRLYPLLLAYDHGFSSELLYPLKTAKLSDMHRLQSIEQYLEGRHNQAVHPLSSILGDPSQTCFAVQYYDQCVDMQDLSLAIWSANETAKMGKEEELKVKNAEYEKLMREASMTACLYIQDEYDPLKRQHDDMHCRKHYLERSAARIRIEIYEDLLPDNEIYAKAVVFELLLPQGFPAWRDSTWQLLTLARGDTIPDKKPPLLLRDYSGLQRFFSSTSTTGSITLGSRTKSFLQTHYSKIPFPAQLDKVCVPHGLKYGLYDIENGLWTSRLLGKPDFAEICSPVLPPRSAWISLKKYLHPTFHGLVPSGNETVVSHTRCPINLTVAEYTTFQDLRLGTRIQWLKVLRELAASNINFGTVEITTLITELCLGAGPCEDGDPLRAAHWVFRDQLFCRALAAQVGKRLQAIAINWREVQTIECMLVLLQRLWSLSAAEESINIAQKLILFIRKTTHNWIHLLRREICNAIDVETAQKRSRECLHAALLCRKTFMIEVATPDIGFEHDAFVCFLECAFAIRENLSSSEPGYIAKMPSSLRRLYISDLKLVHRLESQIRWSIRNIPSAVSEAVSNVWMGARGVDARKFSTWTVLPPPQDGWVTATSLSSGGNPEQNIHFDMIEGTLYIDGQLLGRLPEEFCRQDFFQQFFGSRIFLTRPSYLRGMSYMLASPFEGHHIHFGYRDGQQFMRVSPQSGPNVNALMEFLPPTTFLDDRGVGAPDLPLPLIHKCVHWLEPKSQIVHIRSYLNMWRSRKSDWQINLATRQGIRWTSLLVDPRSFIFGNIASLIEPFENRRNMIVFQPEKANLTVELPNLELRFRVGFDGLLASPQLRAFIDSNQDAGTLYGLSSKLVLCDNAIPDNRSILVPMGSATIQRHKSHVDVLISHTGYYARFTINKLLGRLECAAEPRLIYFKAYCHAITGSVHPDPLTGRTGIDEALSCLQSASAQPWAPLDPESYRILSCIADLTPARVYYPDTMKVLQKVLWSESASFASQNDKFRPIIEDILRQCAALHRFHLDSGSAPIYKRESDAHLLRRAASRNQNYKPVQDPPTLSLVDDDHYQPRDSVNMPGSKDAKEAASIVWQWSRNIQVSPDLAARLQEWPLIQGYDCDFDVHLLSSLIDLDPASNWGSLLKLCYQVHGEDDKSRLMFLFATVAFGGRIDMLLLRSLIAISIMDKSSDVPLPKATEFIRFRHNHIPNVDHLTQFIRPHKTPYPGDERDLLSVPMHGKQRRKLELIQKKFEETSEESCSTLAEHLLSQWPSHDLFVDNIPNLPLLNVDEALFAVMPEWERLANNYQLSEHLRWVQDLLNQCRSSGRPEQLFEGEITQDWYRSCKAGNTRPVLDDLLCRSLAASPNCDDIDTGTDRAQIATNTLISTSDIVKKGHSSANRTPFTIQPSQSHAPSRPPNIAAELQEIINEFSSSKDPVRAAYGKCYRDLLERAYDLKNLAMLKILVCRDLNASLSALRHVSSNLPNSSAELAPAIDMKMLDQSLSSAQAELQKNLDNLQRLAVKGYKWLQLGRLLPDVTPLTLLGALQNGGSSKMSGVVRAHAFSYAKSIVNLQHLLRIQAARRRQDAIQLASEAASVAHVGWQVEDHVDWLLLEIDFNLIIREDQLQVAQAMIASPTSTSNFVLQMNMGQGKSSVIIPMVAAALAGNQNLVRVVVPRSLLLQAAQLLTSRLGGLINRRVKHIPFSRKTQTDIASIKAYHQLHLDTFTGQGIILTLPEHLLSFQLSGLQELSNGHVSESNYMIKLQSWFSRKARDILDECDHMLAVKTQLIYPSGAQSPVDGHPDRWKLVQTLLKLVKIHVKQLRHEFPRHLEVINRCSGAFPTVYFLDQNIKDTFIERLTTGILRGEGSLIPIQECSKEDLSLADSFLRHAQIPKPQALKIANVFRDEKDTRQLLLLLRGLIVHKILLLGLGKRWNVQYGIHPLRDPIAVPFRSKGIPSDQSEFGHPDVSIILTCLSFYNSGINLDQFRETLRVLLKSEEPVSEFESWVSEVERFPESLRSWNSINVDDETQCSVIWKHLRLQMPVINFFLNHFIFPRHAKTFDRKLVSSGWDIATPLAATKTIAEKNLKENIKPGNTARKTVGGVPTALTVGFSGTNDNRTLLPLNIVQNDLPGLSHTNAEVLTYLLQPRNRKYIPAWDDRGKRLSERALLYKLKDNGIRMLLDAGAQILELDNISLARAWLEVDSQAEAAVFFGEDERARVVYRDNKVQPLAASPFNDNLGSCVVYLDEAHTRGVDLKMPANAVAALTLGVTQTKDHTVQAAMRLRQLGLSQSAVFFAPPEVHQSILNTRAINRRGNIDSHDVIVWLLEQTCCSIEQLQPLYISQGVDYCRRRLAAQEYADGAYHPSCSKEYLEVLEQPEKYSLEELYAPDRKIKAPVIDSRGNPEITKYVQKLNKLKTEVRSTGDTVQALAHQEVEQEREVAIEVETVREMKKPRHAQASSQPPLHTDVIFFADTGKLVAGSLQYIQVFVLLRQTAVGRRLGVSDGATRSKLYVTQDFSKTAIPDSSALPRDEYSRPVHWLLWSTVTRTALIVSDFEANALLPQLRDALQPLVHLLTYTAPVIKSMIIFDDLDFYAVPKLPDNWQAPRWLVRDLGIFAGRTYFDFDKQYFAVCEALGLPLPESRSADLDREMPFPKSDALLEPFSPSPLLFMQEWIAVRLKGQDFSQTMMGEVCRGRRLDKTEVKDVVGEVEGDQEGEGEGNSEGEENGEWELPDEGEE</sequence>
<organism evidence="11 12">
    <name type="scientific">Heterodermia speciosa</name>
    <dbReference type="NCBI Taxonomy" id="116794"/>
    <lineage>
        <taxon>Eukaryota</taxon>
        <taxon>Fungi</taxon>
        <taxon>Dikarya</taxon>
        <taxon>Ascomycota</taxon>
        <taxon>Pezizomycotina</taxon>
        <taxon>Lecanoromycetes</taxon>
        <taxon>OSLEUM clade</taxon>
        <taxon>Lecanoromycetidae</taxon>
        <taxon>Caliciales</taxon>
        <taxon>Physciaceae</taxon>
        <taxon>Heterodermia</taxon>
    </lineage>
</organism>
<evidence type="ECO:0000256" key="4">
    <source>
        <dbReference type="ARBA" id="ARBA00022786"/>
    </source>
</evidence>
<comment type="catalytic activity">
    <reaction evidence="1">
        <text>Thiol-dependent hydrolysis of ester, thioester, amide, peptide and isopeptide bonds formed by the C-terminal Gly of ubiquitin (a 76-residue protein attached to proteins as an intracellular targeting signal).</text>
        <dbReference type="EC" id="3.4.19.12"/>
    </reaction>
</comment>
<evidence type="ECO:0000256" key="7">
    <source>
        <dbReference type="SAM" id="MobiDB-lite"/>
    </source>
</evidence>
<protein>
    <recommendedName>
        <fullName evidence="2">ubiquitinyl hydrolase 1</fullName>
        <ecNumber evidence="2">3.4.19.12</ecNumber>
    </recommendedName>
</protein>
<evidence type="ECO:0000313" key="12">
    <source>
        <dbReference type="Proteomes" id="UP000664521"/>
    </source>
</evidence>
<keyword evidence="6" id="KW-0788">Thiol protease</keyword>
<feature type="region of interest" description="Disordered" evidence="7">
    <location>
        <begin position="3192"/>
        <end position="3226"/>
    </location>
</feature>
<gene>
    <name evidence="11" type="ORF">HETSPECPRED_000030</name>
</gene>
<keyword evidence="4" id="KW-0833">Ubl conjugation pathway</keyword>
<feature type="domain" description="DUF3638" evidence="8">
    <location>
        <begin position="2083"/>
        <end position="2307"/>
    </location>
</feature>
<dbReference type="InterPro" id="IPR046541">
    <property type="entry name" value="DUF6606"/>
</dbReference>
<dbReference type="GO" id="GO:0006508">
    <property type="term" value="P:proteolysis"/>
    <property type="evidence" value="ECO:0007669"/>
    <property type="project" value="UniProtKB-KW"/>
</dbReference>
<dbReference type="InterPro" id="IPR022099">
    <property type="entry name" value="DUF3638"/>
</dbReference>
<evidence type="ECO:0000256" key="1">
    <source>
        <dbReference type="ARBA" id="ARBA00000707"/>
    </source>
</evidence>
<dbReference type="PANTHER" id="PTHR13367">
    <property type="entry name" value="UBIQUITIN THIOESTERASE"/>
    <property type="match status" value="1"/>
</dbReference>
<reference evidence="11" key="1">
    <citation type="submission" date="2021-03" db="EMBL/GenBank/DDBJ databases">
        <authorList>
            <person name="Tagirdzhanova G."/>
        </authorList>
    </citation>
    <scope>NUCLEOTIDE SEQUENCE</scope>
</reference>
<evidence type="ECO:0000259" key="10">
    <source>
        <dbReference type="Pfam" id="PF20255"/>
    </source>
</evidence>
<dbReference type="Pfam" id="PF20255">
    <property type="entry name" value="DUF6606"/>
    <property type="match status" value="1"/>
</dbReference>
<feature type="compositionally biased region" description="Polar residues" evidence="7">
    <location>
        <begin position="1880"/>
        <end position="1896"/>
    </location>
</feature>
<keyword evidence="3" id="KW-0645">Protease</keyword>
<dbReference type="SUPFAM" id="SSF52540">
    <property type="entry name" value="P-loop containing nucleoside triphosphate hydrolases"/>
    <property type="match status" value="1"/>
</dbReference>
<evidence type="ECO:0000313" key="11">
    <source>
        <dbReference type="EMBL" id="CAF9902841.1"/>
    </source>
</evidence>
<evidence type="ECO:0000256" key="3">
    <source>
        <dbReference type="ARBA" id="ARBA00022670"/>
    </source>
</evidence>
<keyword evidence="5" id="KW-0378">Hydrolase</keyword>
<feature type="region of interest" description="Disordered" evidence="7">
    <location>
        <begin position="1880"/>
        <end position="1900"/>
    </location>
</feature>
<evidence type="ECO:0000259" key="9">
    <source>
        <dbReference type="Pfam" id="PF12359"/>
    </source>
</evidence>
<evidence type="ECO:0000256" key="6">
    <source>
        <dbReference type="ARBA" id="ARBA00022807"/>
    </source>
</evidence>
<evidence type="ECO:0000256" key="5">
    <source>
        <dbReference type="ARBA" id="ARBA00022801"/>
    </source>
</evidence>
<dbReference type="InterPro" id="IPR022105">
    <property type="entry name" value="DUF3645"/>
</dbReference>
<feature type="compositionally biased region" description="Acidic residues" evidence="7">
    <location>
        <begin position="3196"/>
        <end position="3226"/>
    </location>
</feature>
<dbReference type="EMBL" id="CAJPDS010000001">
    <property type="protein sequence ID" value="CAF9902841.1"/>
    <property type="molecule type" value="Genomic_DNA"/>
</dbReference>
<dbReference type="GO" id="GO:0004843">
    <property type="term" value="F:cysteine-type deubiquitinase activity"/>
    <property type="evidence" value="ECO:0007669"/>
    <property type="project" value="UniProtKB-EC"/>
</dbReference>
<keyword evidence="12" id="KW-1185">Reference proteome</keyword>
<dbReference type="EC" id="3.4.19.12" evidence="2"/>
<feature type="domain" description="DUF3645" evidence="9">
    <location>
        <begin position="2426"/>
        <end position="2458"/>
    </location>
</feature>
<dbReference type="OrthoDB" id="3182339at2759"/>
<dbReference type="PANTHER" id="PTHR13367:SF32">
    <property type="entry name" value="DUF6606 DOMAIN-CONTAINING PROTEIN"/>
    <property type="match status" value="1"/>
</dbReference>
<accession>A0A8H3EH06</accession>
<feature type="domain" description="DUF6606" evidence="10">
    <location>
        <begin position="9"/>
        <end position="278"/>
    </location>
</feature>
<comment type="caution">
    <text evidence="11">The sequence shown here is derived from an EMBL/GenBank/DDBJ whole genome shotgun (WGS) entry which is preliminary data.</text>
</comment>
<dbReference type="Proteomes" id="UP000664521">
    <property type="component" value="Unassembled WGS sequence"/>
</dbReference>
<proteinExistence type="predicted"/>
<dbReference type="Gene3D" id="3.40.50.300">
    <property type="entry name" value="P-loop containing nucleotide triphosphate hydrolases"/>
    <property type="match status" value="1"/>
</dbReference>
<evidence type="ECO:0000256" key="2">
    <source>
        <dbReference type="ARBA" id="ARBA00012759"/>
    </source>
</evidence>
<dbReference type="Pfam" id="PF12359">
    <property type="entry name" value="DUF3645"/>
    <property type="match status" value="1"/>
</dbReference>
<evidence type="ECO:0000259" key="8">
    <source>
        <dbReference type="Pfam" id="PF12340"/>
    </source>
</evidence>
<dbReference type="InterPro" id="IPR027417">
    <property type="entry name" value="P-loop_NTPase"/>
</dbReference>
<dbReference type="InterPro" id="IPR051346">
    <property type="entry name" value="OTU_Deubiquitinase"/>
</dbReference>